<sequence>MTAQDHSATGPARAEAGTGRHKLGRRVLPYAMLSPAVIVTLAIVFFPMLQTAWMSLHEYVLFRPDDFTFIGFENFVTAFNDEVFWISLWHTIIWIGITIPAQVLLGLVTALLLNQEFPWRPVARALIIIPWALPSVVIALMWVWIYDSNYGVLNDFLLRLGLIEQAVPWLANPDTALGAIILTLTWQGFPFFAVMILAGLQSIPKSYYEAASLDGASTWQQFRYITLPGISGVLVTSVLLRTIWVANSFDVIFVMTGGGPGYATYTLPLYAFVKARTNLDFGYGSALAVLFTMLLMVIVLLYLRRTGKAVE</sequence>
<comment type="similarity">
    <text evidence="7">Belongs to the binding-protein-dependent transport system permease family.</text>
</comment>
<dbReference type="EMBL" id="FOGU01000008">
    <property type="protein sequence ID" value="SES23867.1"/>
    <property type="molecule type" value="Genomic_DNA"/>
</dbReference>
<evidence type="ECO:0000256" key="5">
    <source>
        <dbReference type="ARBA" id="ARBA00022989"/>
    </source>
</evidence>
<dbReference type="AlphaFoldDB" id="A0A1H9VR74"/>
<dbReference type="PROSITE" id="PS50928">
    <property type="entry name" value="ABC_TM1"/>
    <property type="match status" value="1"/>
</dbReference>
<proteinExistence type="inferred from homology"/>
<keyword evidence="4 7" id="KW-0812">Transmembrane</keyword>
<evidence type="ECO:0000256" key="3">
    <source>
        <dbReference type="ARBA" id="ARBA00022475"/>
    </source>
</evidence>
<dbReference type="InterPro" id="IPR000515">
    <property type="entry name" value="MetI-like"/>
</dbReference>
<evidence type="ECO:0000259" key="8">
    <source>
        <dbReference type="PROSITE" id="PS50928"/>
    </source>
</evidence>
<reference evidence="9 10" key="1">
    <citation type="submission" date="2016-10" db="EMBL/GenBank/DDBJ databases">
        <authorList>
            <person name="de Groot N.N."/>
        </authorList>
    </citation>
    <scope>NUCLEOTIDE SEQUENCE [LARGE SCALE GENOMIC DNA]</scope>
    <source>
        <strain evidence="9 10">DSM 23042</strain>
    </source>
</reference>
<keyword evidence="5 7" id="KW-1133">Transmembrane helix</keyword>
<dbReference type="Proteomes" id="UP000198885">
    <property type="component" value="Unassembled WGS sequence"/>
</dbReference>
<dbReference type="PANTHER" id="PTHR43005:SF1">
    <property type="entry name" value="SPERMIDINE_PUTRESCINE TRANSPORT SYSTEM PERMEASE PROTEIN"/>
    <property type="match status" value="1"/>
</dbReference>
<evidence type="ECO:0000256" key="4">
    <source>
        <dbReference type="ARBA" id="ARBA00022692"/>
    </source>
</evidence>
<keyword evidence="10" id="KW-1185">Reference proteome</keyword>
<dbReference type="PANTHER" id="PTHR43005">
    <property type="entry name" value="BLR7065 PROTEIN"/>
    <property type="match status" value="1"/>
</dbReference>
<dbReference type="OrthoDB" id="9805108at2"/>
<feature type="transmembrane region" description="Helical" evidence="7">
    <location>
        <begin position="92"/>
        <end position="113"/>
    </location>
</feature>
<dbReference type="GO" id="GO:0055085">
    <property type="term" value="P:transmembrane transport"/>
    <property type="evidence" value="ECO:0007669"/>
    <property type="project" value="InterPro"/>
</dbReference>
<evidence type="ECO:0000256" key="7">
    <source>
        <dbReference type="RuleBase" id="RU363032"/>
    </source>
</evidence>
<dbReference type="STRING" id="641238.SAMN04490244_10813"/>
<evidence type="ECO:0000256" key="6">
    <source>
        <dbReference type="ARBA" id="ARBA00023136"/>
    </source>
</evidence>
<accession>A0A1H9VR74</accession>
<feature type="transmembrane region" description="Helical" evidence="7">
    <location>
        <begin position="281"/>
        <end position="303"/>
    </location>
</feature>
<dbReference type="SUPFAM" id="SSF161098">
    <property type="entry name" value="MetI-like"/>
    <property type="match status" value="1"/>
</dbReference>
<dbReference type="InterPro" id="IPR035906">
    <property type="entry name" value="MetI-like_sf"/>
</dbReference>
<evidence type="ECO:0000313" key="10">
    <source>
        <dbReference type="Proteomes" id="UP000198885"/>
    </source>
</evidence>
<keyword evidence="2 7" id="KW-0813">Transport</keyword>
<dbReference type="Pfam" id="PF00528">
    <property type="entry name" value="BPD_transp_1"/>
    <property type="match status" value="1"/>
</dbReference>
<evidence type="ECO:0000256" key="2">
    <source>
        <dbReference type="ARBA" id="ARBA00022448"/>
    </source>
</evidence>
<dbReference type="GO" id="GO:0005886">
    <property type="term" value="C:plasma membrane"/>
    <property type="evidence" value="ECO:0007669"/>
    <property type="project" value="UniProtKB-SubCell"/>
</dbReference>
<dbReference type="RefSeq" id="WP_092694560.1">
    <property type="nucleotide sequence ID" value="NZ_CBDDGO010000004.1"/>
</dbReference>
<comment type="subcellular location">
    <subcellularLocation>
        <location evidence="1 7">Cell membrane</location>
        <topology evidence="1 7">Multi-pass membrane protein</topology>
    </subcellularLocation>
</comment>
<feature type="domain" description="ABC transmembrane type-1" evidence="8">
    <location>
        <begin position="88"/>
        <end position="302"/>
    </location>
</feature>
<organism evidence="9 10">
    <name type="scientific">Tranquillimonas rosea</name>
    <dbReference type="NCBI Taxonomy" id="641238"/>
    <lineage>
        <taxon>Bacteria</taxon>
        <taxon>Pseudomonadati</taxon>
        <taxon>Pseudomonadota</taxon>
        <taxon>Alphaproteobacteria</taxon>
        <taxon>Rhodobacterales</taxon>
        <taxon>Roseobacteraceae</taxon>
        <taxon>Tranquillimonas</taxon>
    </lineage>
</organism>
<dbReference type="Gene3D" id="1.10.3720.10">
    <property type="entry name" value="MetI-like"/>
    <property type="match status" value="1"/>
</dbReference>
<feature type="transmembrane region" description="Helical" evidence="7">
    <location>
        <begin position="176"/>
        <end position="203"/>
    </location>
</feature>
<keyword evidence="3" id="KW-1003">Cell membrane</keyword>
<feature type="transmembrane region" description="Helical" evidence="7">
    <location>
        <begin position="125"/>
        <end position="145"/>
    </location>
</feature>
<keyword evidence="6 7" id="KW-0472">Membrane</keyword>
<feature type="transmembrane region" description="Helical" evidence="7">
    <location>
        <begin position="27"/>
        <end position="49"/>
    </location>
</feature>
<protein>
    <submittedName>
        <fullName evidence="9">Carbohydrate ABC transporter membrane protein 1, CUT1 family</fullName>
    </submittedName>
</protein>
<dbReference type="CDD" id="cd06261">
    <property type="entry name" value="TM_PBP2"/>
    <property type="match status" value="1"/>
</dbReference>
<evidence type="ECO:0000313" key="9">
    <source>
        <dbReference type="EMBL" id="SES23867.1"/>
    </source>
</evidence>
<name>A0A1H9VR74_9RHOB</name>
<gene>
    <name evidence="9" type="ORF">SAMN04490244_10813</name>
</gene>
<evidence type="ECO:0000256" key="1">
    <source>
        <dbReference type="ARBA" id="ARBA00004651"/>
    </source>
</evidence>